<evidence type="ECO:0000256" key="1">
    <source>
        <dbReference type="SAM" id="Phobius"/>
    </source>
</evidence>
<name>A0AAV4F9S4_9GAST</name>
<dbReference type="Proteomes" id="UP000762676">
    <property type="component" value="Unassembled WGS sequence"/>
</dbReference>
<dbReference type="AlphaFoldDB" id="A0AAV4F9S4"/>
<comment type="caution">
    <text evidence="2">The sequence shown here is derived from an EMBL/GenBank/DDBJ whole genome shotgun (WGS) entry which is preliminary data.</text>
</comment>
<reference evidence="2 3" key="1">
    <citation type="journal article" date="2021" name="Elife">
        <title>Chloroplast acquisition without the gene transfer in kleptoplastic sea slugs, Plakobranchus ocellatus.</title>
        <authorList>
            <person name="Maeda T."/>
            <person name="Takahashi S."/>
            <person name="Yoshida T."/>
            <person name="Shimamura S."/>
            <person name="Takaki Y."/>
            <person name="Nagai Y."/>
            <person name="Toyoda A."/>
            <person name="Suzuki Y."/>
            <person name="Arimoto A."/>
            <person name="Ishii H."/>
            <person name="Satoh N."/>
            <person name="Nishiyama T."/>
            <person name="Hasebe M."/>
            <person name="Maruyama T."/>
            <person name="Minagawa J."/>
            <person name="Obokata J."/>
            <person name="Shigenobu S."/>
        </authorList>
    </citation>
    <scope>NUCLEOTIDE SEQUENCE [LARGE SCALE GENOMIC DNA]</scope>
</reference>
<evidence type="ECO:0000313" key="3">
    <source>
        <dbReference type="Proteomes" id="UP000762676"/>
    </source>
</evidence>
<proteinExistence type="predicted"/>
<organism evidence="2 3">
    <name type="scientific">Elysia marginata</name>
    <dbReference type="NCBI Taxonomy" id="1093978"/>
    <lineage>
        <taxon>Eukaryota</taxon>
        <taxon>Metazoa</taxon>
        <taxon>Spiralia</taxon>
        <taxon>Lophotrochozoa</taxon>
        <taxon>Mollusca</taxon>
        <taxon>Gastropoda</taxon>
        <taxon>Heterobranchia</taxon>
        <taxon>Euthyneura</taxon>
        <taxon>Panpulmonata</taxon>
        <taxon>Sacoglossa</taxon>
        <taxon>Placobranchoidea</taxon>
        <taxon>Plakobranchidae</taxon>
        <taxon>Elysia</taxon>
    </lineage>
</organism>
<gene>
    <name evidence="2" type="ORF">ElyMa_000320900</name>
</gene>
<keyword evidence="1" id="KW-0472">Membrane</keyword>
<dbReference type="EMBL" id="BMAT01000636">
    <property type="protein sequence ID" value="GFR70118.1"/>
    <property type="molecule type" value="Genomic_DNA"/>
</dbReference>
<evidence type="ECO:0000313" key="2">
    <source>
        <dbReference type="EMBL" id="GFR70118.1"/>
    </source>
</evidence>
<keyword evidence="1" id="KW-1133">Transmembrane helix</keyword>
<keyword evidence="3" id="KW-1185">Reference proteome</keyword>
<sequence length="155" mass="16876">MDKAQILNLVGVGLLILALVLHIVCLATPNYSAASLNVGCEVSGQDETSVNFGMWKACLDIVHPQSSDVDPSDIQPSYIEQSDCIDWTSDTTFDLESRRGFPKTLKMTGRRVAASQVLAVAIAILPLARWEAKMVSIKNVLPQPPGASRKHYKPL</sequence>
<keyword evidence="1" id="KW-0812">Transmembrane</keyword>
<dbReference type="Gene3D" id="1.20.140.150">
    <property type="match status" value="1"/>
</dbReference>
<accession>A0AAV4F9S4</accession>
<feature type="transmembrane region" description="Helical" evidence="1">
    <location>
        <begin position="6"/>
        <end position="27"/>
    </location>
</feature>
<protein>
    <submittedName>
        <fullName evidence="2">Uncharacterized protein</fullName>
    </submittedName>
</protein>